<dbReference type="NCBIfam" id="TIGR00368">
    <property type="entry name" value="YifB family Mg chelatase-like AAA ATPase"/>
    <property type="match status" value="1"/>
</dbReference>
<keyword evidence="2" id="KW-0547">Nucleotide-binding</keyword>
<dbReference type="InterPro" id="IPR020568">
    <property type="entry name" value="Ribosomal_Su5_D2-typ_SF"/>
</dbReference>
<dbReference type="PANTHER" id="PTHR32039">
    <property type="entry name" value="MAGNESIUM-CHELATASE SUBUNIT CHLI"/>
    <property type="match status" value="1"/>
</dbReference>
<dbReference type="InterPro" id="IPR027417">
    <property type="entry name" value="P-loop_NTPase"/>
</dbReference>
<organism evidence="2 3">
    <name type="scientific">Brevibacillus brevis</name>
    <name type="common">Bacillus brevis</name>
    <dbReference type="NCBI Taxonomy" id="1393"/>
    <lineage>
        <taxon>Bacteria</taxon>
        <taxon>Bacillati</taxon>
        <taxon>Bacillota</taxon>
        <taxon>Bacilli</taxon>
        <taxon>Bacillales</taxon>
        <taxon>Paenibacillaceae</taxon>
        <taxon>Brevibacillus</taxon>
    </lineage>
</organism>
<name>A0A2Z4MKK7_BREBE</name>
<dbReference type="AlphaFoldDB" id="A0A2Z4MKK7"/>
<dbReference type="InterPro" id="IPR000523">
    <property type="entry name" value="Mg_chelatse_chII-like_cat_dom"/>
</dbReference>
<dbReference type="EMBL" id="CP030117">
    <property type="protein sequence ID" value="AWX56933.1"/>
    <property type="molecule type" value="Genomic_DNA"/>
</dbReference>
<dbReference type="PANTHER" id="PTHR32039:SF7">
    <property type="entry name" value="COMPETENCE PROTEIN COMM"/>
    <property type="match status" value="1"/>
</dbReference>
<reference evidence="2 3" key="1">
    <citation type="journal article" date="2015" name="Genome Announc.">
        <title>Draft Genome Sequence of Brevibacillus brevis DZQ7, a Plant Growth-Promoting Rhizobacterium with Broad-Spectrum Antimicrobial Activity.</title>
        <authorList>
            <person name="Hou Q."/>
            <person name="Wang C."/>
            <person name="Hou X."/>
            <person name="Xia Z."/>
            <person name="Ye J."/>
            <person name="Liu K."/>
            <person name="Liu H."/>
            <person name="Wang J."/>
            <person name="Guo H."/>
            <person name="Yu X."/>
            <person name="Yang Y."/>
            <person name="Du B."/>
            <person name="Ding Y."/>
        </authorList>
    </citation>
    <scope>NUCLEOTIDE SEQUENCE [LARGE SCALE GENOMIC DNA]</scope>
    <source>
        <strain evidence="2 3">DZQ7</strain>
    </source>
</reference>
<dbReference type="RefSeq" id="WP_082195960.1">
    <property type="nucleotide sequence ID" value="NZ_CP030117.1"/>
</dbReference>
<dbReference type="SUPFAM" id="SSF54211">
    <property type="entry name" value="Ribosomal protein S5 domain 2-like"/>
    <property type="match status" value="1"/>
</dbReference>
<dbReference type="GO" id="GO:0005524">
    <property type="term" value="F:ATP binding"/>
    <property type="evidence" value="ECO:0007669"/>
    <property type="project" value="UniProtKB-KW"/>
</dbReference>
<dbReference type="Pfam" id="PF01078">
    <property type="entry name" value="Mg_chelatase"/>
    <property type="match status" value="1"/>
</dbReference>
<dbReference type="Gene3D" id="3.30.230.10">
    <property type="match status" value="1"/>
</dbReference>
<dbReference type="Gene3D" id="3.40.50.300">
    <property type="entry name" value="P-loop containing nucleotide triphosphate hydrolases"/>
    <property type="match status" value="1"/>
</dbReference>
<dbReference type="Proteomes" id="UP000036061">
    <property type="component" value="Chromosome"/>
</dbReference>
<gene>
    <name evidence="2" type="ORF">AB432_018590</name>
</gene>
<keyword evidence="2" id="KW-0067">ATP-binding</keyword>
<protein>
    <submittedName>
        <fullName evidence="2">ATP-binding protein</fullName>
    </submittedName>
</protein>
<feature type="domain" description="Magnesium chelatase ChlI-like catalytic" evidence="1">
    <location>
        <begin position="194"/>
        <end position="356"/>
    </location>
</feature>
<accession>A0A2Z4MKK7</accession>
<dbReference type="InterPro" id="IPR004482">
    <property type="entry name" value="Mg_chelat-rel"/>
</dbReference>
<sequence>MYACSYSGTVLGIDGMVVTVETDIANGLPQFDLVGLGGSAVKEARDRVRAALRNAGYDYPMQRITVNLAPADQRKEGSGFDLAIAFGILLASKQMLPRQERILVLGELALDGSLRPGTGVLPILLEAKKAGFTHVILPEQNAAEARLVDITVLPASNLEEAVNYWKEGLHSKDPDLIYHETQTGKTKTNQLPPDFANVYGQQFVKRGLEIAAAGFHNVILVGPPGSGKTLLATCLPGIMPNMTIHESYEVTKIYSIAGQLKRESGLVEERPFRAPHHTITATALIGGGAQIPRPGECSLSHSGILFLDEMPEFSRHVLEVLRQPLESGVVTIGRSKQVFTFPARFLLIGSCNPCPCR</sequence>
<dbReference type="InterPro" id="IPR014721">
    <property type="entry name" value="Ribsml_uS5_D2-typ_fold_subgr"/>
</dbReference>
<evidence type="ECO:0000259" key="1">
    <source>
        <dbReference type="Pfam" id="PF01078"/>
    </source>
</evidence>
<dbReference type="Pfam" id="PF13541">
    <property type="entry name" value="ChlI"/>
    <property type="match status" value="1"/>
</dbReference>
<dbReference type="InterPro" id="IPR045006">
    <property type="entry name" value="CHLI-like"/>
</dbReference>
<proteinExistence type="predicted"/>
<dbReference type="SUPFAM" id="SSF52540">
    <property type="entry name" value="P-loop containing nucleoside triphosphate hydrolases"/>
    <property type="match status" value="1"/>
</dbReference>
<evidence type="ECO:0000313" key="2">
    <source>
        <dbReference type="EMBL" id="AWX56933.1"/>
    </source>
</evidence>
<evidence type="ECO:0000313" key="3">
    <source>
        <dbReference type="Proteomes" id="UP000036061"/>
    </source>
</evidence>